<dbReference type="RefSeq" id="WP_021138081.1">
    <property type="nucleotide sequence ID" value="NZ_ARYZ02000001.1"/>
</dbReference>
<proteinExistence type="predicted"/>
<keyword evidence="1" id="KW-0812">Transmembrane</keyword>
<keyword evidence="1" id="KW-1133">Transmembrane helix</keyword>
<evidence type="ECO:0000313" key="2">
    <source>
        <dbReference type="EMBL" id="ATP08683.1"/>
    </source>
</evidence>
<evidence type="ECO:0000256" key="1">
    <source>
        <dbReference type="SAM" id="Phobius"/>
    </source>
</evidence>
<gene>
    <name evidence="2" type="ORF">Asalp_14750</name>
</gene>
<reference evidence="3" key="1">
    <citation type="journal article" date="2018" name="BMC Genomics">
        <title>The complete and fully assembled genome sequence of Aeromonas salmonicida subsp. pectinolytica and its comparative analysis with other Aeromonas species: investigation of the mobilome in environmental and pathogenic strains.</title>
        <authorList>
            <person name="Pfeiffer F."/>
            <person name="Zamora-Lagos M.A."/>
            <person name="Blettinger M."/>
            <person name="Yeroslaviz A."/>
            <person name="Dahl A."/>
            <person name="Gruber S."/>
            <person name="Habermann B.H."/>
        </authorList>
    </citation>
    <scope>NUCLEOTIDE SEQUENCE [LARGE SCALE GENOMIC DNA]</scope>
    <source>
        <strain evidence="3">34mel</strain>
    </source>
</reference>
<feature type="transmembrane region" description="Helical" evidence="1">
    <location>
        <begin position="24"/>
        <end position="42"/>
    </location>
</feature>
<keyword evidence="1" id="KW-0472">Membrane</keyword>
<organism evidence="2 3">
    <name type="scientific">Aeromonas salmonicida subsp. pectinolytica 34mel</name>
    <dbReference type="NCBI Taxonomy" id="1324960"/>
    <lineage>
        <taxon>Bacteria</taxon>
        <taxon>Pseudomonadati</taxon>
        <taxon>Pseudomonadota</taxon>
        <taxon>Gammaproteobacteria</taxon>
        <taxon>Aeromonadales</taxon>
        <taxon>Aeromonadaceae</taxon>
        <taxon>Aeromonas</taxon>
    </lineage>
</organism>
<feature type="transmembrane region" description="Helical" evidence="1">
    <location>
        <begin position="54"/>
        <end position="75"/>
    </location>
</feature>
<protein>
    <submittedName>
        <fullName evidence="2">Uncharacterized protein</fullName>
    </submittedName>
</protein>
<accession>T0QY20</accession>
<evidence type="ECO:0000313" key="3">
    <source>
        <dbReference type="Proteomes" id="UP000222916"/>
    </source>
</evidence>
<name>T0QY20_AERSA</name>
<dbReference type="OrthoDB" id="7067688at2"/>
<dbReference type="EMBL" id="CP022426">
    <property type="protein sequence ID" value="ATP08683.1"/>
    <property type="molecule type" value="Genomic_DNA"/>
</dbReference>
<sequence length="181" mass="20646">MKKSSKNFIRRCPFHQNMSSQQTGYLFLLILPLMGFSGIMQNPPSSSSTLEEQIISMLLILLVLLTAIGIIYAYIEAGKAAKLEQIKKAEAGQDGFYIDIYNEGLTFNLYDAKHQLFDLNQKFVAWEDFSRIKHQKGKGIGNDLLVMNFPNTTVMILEYNMKAEDFNELKKLGFIHVPDKI</sequence>
<dbReference type="Proteomes" id="UP000222916">
    <property type="component" value="Chromosome"/>
</dbReference>
<dbReference type="AlphaFoldDB" id="T0QY20"/>